<protein>
    <submittedName>
        <fullName evidence="3">Uncharacterized protein</fullName>
    </submittedName>
</protein>
<sequence>MIVRTLLIAAALLGGTAQAAESTDLCGANLQKLDDILAVRGKTSVTGARVTEVKELQAKARQDQASGDTKGCITATTQALQILQNAGKK</sequence>
<dbReference type="SMR" id="A0A071KWT4"/>
<dbReference type="OMA" id="TKECIAI"/>
<keyword evidence="1" id="KW-0732">Signal</keyword>
<feature type="chain" id="PRO_5015027789" evidence="1">
    <location>
        <begin position="20"/>
        <end position="89"/>
    </location>
</feature>
<evidence type="ECO:0000313" key="3">
    <source>
        <dbReference type="EMBL" id="RCI72883.1"/>
    </source>
</evidence>
<evidence type="ECO:0000313" key="2">
    <source>
        <dbReference type="EMBL" id="MUI37471.1"/>
    </source>
</evidence>
<feature type="signal peptide" evidence="1">
    <location>
        <begin position="1"/>
        <end position="19"/>
    </location>
</feature>
<accession>A0A071KWT4</accession>
<dbReference type="eggNOG" id="ENOG50317MZ">
    <property type="taxonomic scope" value="Bacteria"/>
</dbReference>
<evidence type="ECO:0000313" key="6">
    <source>
        <dbReference type="Proteomes" id="UP000433532"/>
    </source>
</evidence>
<dbReference type="Proteomes" id="UP001297540">
    <property type="component" value="Chromosome"/>
</dbReference>
<reference evidence="2 6" key="2">
    <citation type="submission" date="2019-11" db="EMBL/GenBank/DDBJ databases">
        <title>Genomes of ocular Pseudomonas aeruginosa isolates.</title>
        <authorList>
            <person name="Khan M."/>
            <person name="Rice S.A."/>
            <person name="Willcox M.D.P."/>
            <person name="Stapleton F."/>
        </authorList>
    </citation>
    <scope>NUCLEOTIDE SEQUENCE [LARGE SCALE GENOMIC DNA]</scope>
    <source>
        <strain evidence="2 6">PA221</strain>
    </source>
</reference>
<evidence type="ECO:0000313" key="4">
    <source>
        <dbReference type="EMBL" id="WOS80948.1"/>
    </source>
</evidence>
<accession>A0A1S1C1V2</accession>
<proteinExistence type="predicted"/>
<reference evidence="4" key="3">
    <citation type="submission" date="2023-06" db="EMBL/GenBank/DDBJ databases">
        <authorList>
            <consortium name="Clinical and Environmental Microbiology Branch: Whole genome sequencing antimicrobial resistance pathogens in the healthcare setting"/>
        </authorList>
    </citation>
    <scope>NUCLEOTIDE SEQUENCE</scope>
    <source>
        <strain evidence="4">2021CK-01020</strain>
    </source>
</reference>
<reference evidence="4" key="4">
    <citation type="submission" date="2023-10" db="EMBL/GenBank/DDBJ databases">
        <title>Pathogen: clinical or host-associated sample.</title>
        <authorList>
            <person name="Hergert J."/>
            <person name="Casey R."/>
            <person name="Wagner J."/>
            <person name="Young E.L."/>
            <person name="Oakeson K.F."/>
        </authorList>
    </citation>
    <scope>NUCLEOTIDE SEQUENCE</scope>
    <source>
        <strain evidence="4">2021CK-01020</strain>
    </source>
</reference>
<evidence type="ECO:0000256" key="1">
    <source>
        <dbReference type="SAM" id="SignalP"/>
    </source>
</evidence>
<organism evidence="3 5">
    <name type="scientific">Pseudomonas aeruginosa</name>
    <dbReference type="NCBI Taxonomy" id="287"/>
    <lineage>
        <taxon>Bacteria</taxon>
        <taxon>Pseudomonadati</taxon>
        <taxon>Pseudomonadota</taxon>
        <taxon>Gammaproteobacteria</taxon>
        <taxon>Pseudomonadales</taxon>
        <taxon>Pseudomonadaceae</taxon>
        <taxon>Pseudomonas</taxon>
    </lineage>
</organism>
<dbReference type="AlphaFoldDB" id="A0A071KWT4"/>
<name>A0A071KWT4_PSEAI</name>
<dbReference type="Proteomes" id="UP000253594">
    <property type="component" value="Unassembled WGS sequence"/>
</dbReference>
<dbReference type="Proteomes" id="UP000433532">
    <property type="component" value="Unassembled WGS sequence"/>
</dbReference>
<dbReference type="EMBL" id="CP136986">
    <property type="protein sequence ID" value="WOS80948.1"/>
    <property type="molecule type" value="Genomic_DNA"/>
</dbReference>
<reference evidence="3 5" key="1">
    <citation type="submission" date="2018-07" db="EMBL/GenBank/DDBJ databases">
        <title>Mechanisms of high-level aminoglycoside resistance among Gram-negative pathogens in Brazil.</title>
        <authorList>
            <person name="Ballaben A.S."/>
            <person name="Darini A.L.C."/>
            <person name="Doi Y."/>
        </authorList>
    </citation>
    <scope>NUCLEOTIDE SEQUENCE [LARGE SCALE GENOMIC DNA]</scope>
    <source>
        <strain evidence="3 5">B2-305</strain>
    </source>
</reference>
<dbReference type="RefSeq" id="WP_003089681.1">
    <property type="nucleotide sequence ID" value="NZ_AP014622.1"/>
</dbReference>
<dbReference type="EMBL" id="QORE01000789">
    <property type="protein sequence ID" value="RCI72883.1"/>
    <property type="molecule type" value="Genomic_DNA"/>
</dbReference>
<dbReference type="EMBL" id="WOAD01000019">
    <property type="protein sequence ID" value="MUI37471.1"/>
    <property type="molecule type" value="Genomic_DNA"/>
</dbReference>
<gene>
    <name evidence="3" type="ORF">DT376_21350</name>
    <name evidence="2" type="ORF">GNQ48_20895</name>
    <name evidence="4" type="ORF">L4V69_17860</name>
</gene>
<evidence type="ECO:0000313" key="5">
    <source>
        <dbReference type="Proteomes" id="UP000253594"/>
    </source>
</evidence>
<dbReference type="KEGG" id="paeb:NCGM1900_4095"/>